<name>U1GRM0_ENDPU</name>
<evidence type="ECO:0000313" key="2">
    <source>
        <dbReference type="EMBL" id="ERF75028.1"/>
    </source>
</evidence>
<accession>U1GRM0</accession>
<protein>
    <recommendedName>
        <fullName evidence="4">Integral membrane protein</fullName>
    </recommendedName>
</protein>
<evidence type="ECO:0000256" key="1">
    <source>
        <dbReference type="SAM" id="Phobius"/>
    </source>
</evidence>
<reference evidence="3" key="1">
    <citation type="journal article" date="2014" name="BMC Genomics">
        <title>Genome characteristics reveal the impact of lichenization on lichen-forming fungus Endocarpon pusillum Hedwig (Verrucariales, Ascomycota).</title>
        <authorList>
            <person name="Wang Y.-Y."/>
            <person name="Liu B."/>
            <person name="Zhang X.-Y."/>
            <person name="Zhou Q.-M."/>
            <person name="Zhang T."/>
            <person name="Li H."/>
            <person name="Yu Y.-F."/>
            <person name="Zhang X.-L."/>
            <person name="Hao X.-Y."/>
            <person name="Wang M."/>
            <person name="Wang L."/>
            <person name="Wei J.-C."/>
        </authorList>
    </citation>
    <scope>NUCLEOTIDE SEQUENCE [LARGE SCALE GENOMIC DNA]</scope>
    <source>
        <strain evidence="3">Z07020 / HMAS-L-300199</strain>
    </source>
</reference>
<evidence type="ECO:0000313" key="3">
    <source>
        <dbReference type="Proteomes" id="UP000019373"/>
    </source>
</evidence>
<feature type="transmembrane region" description="Helical" evidence="1">
    <location>
        <begin position="6"/>
        <end position="29"/>
    </location>
</feature>
<dbReference type="PANTHER" id="PTHR39614:SF2">
    <property type="entry name" value="INTEGRAL MEMBRANE PROTEIN"/>
    <property type="match status" value="1"/>
</dbReference>
<keyword evidence="3" id="KW-1185">Reference proteome</keyword>
<dbReference type="Proteomes" id="UP000019373">
    <property type="component" value="Unassembled WGS sequence"/>
</dbReference>
<feature type="transmembrane region" description="Helical" evidence="1">
    <location>
        <begin position="41"/>
        <end position="63"/>
    </location>
</feature>
<dbReference type="GeneID" id="19243684"/>
<dbReference type="RefSeq" id="XP_007787645.1">
    <property type="nucleotide sequence ID" value="XM_007789455.1"/>
</dbReference>
<keyword evidence="1" id="KW-0472">Membrane</keyword>
<dbReference type="EMBL" id="KE720834">
    <property type="protein sequence ID" value="ERF75028.1"/>
    <property type="molecule type" value="Genomic_DNA"/>
</dbReference>
<keyword evidence="1" id="KW-1133">Transmembrane helix</keyword>
<dbReference type="PANTHER" id="PTHR39614">
    <property type="entry name" value="INTEGRAL MEMBRANE PROTEIN"/>
    <property type="match status" value="1"/>
</dbReference>
<organism evidence="2 3">
    <name type="scientific">Endocarpon pusillum (strain Z07020 / HMAS-L-300199)</name>
    <name type="common">Lichen-forming fungus</name>
    <dbReference type="NCBI Taxonomy" id="1263415"/>
    <lineage>
        <taxon>Eukaryota</taxon>
        <taxon>Fungi</taxon>
        <taxon>Dikarya</taxon>
        <taxon>Ascomycota</taxon>
        <taxon>Pezizomycotina</taxon>
        <taxon>Eurotiomycetes</taxon>
        <taxon>Chaetothyriomycetidae</taxon>
        <taxon>Verrucariales</taxon>
        <taxon>Verrucariaceae</taxon>
        <taxon>Endocarpon</taxon>
    </lineage>
</organism>
<sequence>MKPARWIVFTVLEGLLDVLLLVPVIRVVLSLHMKFQNKLWAMAVFITRCMVWIPSVAHLVYFIRYIRHGRDIIDIVPTIVTEEIWVCTALTLSSAPVLMRVTKKFTTLGVQIAESTIQQGSTSKSKENSGLFAWKGGGLQGLSSFKMTDIAAMSGSDPSGQKIVRPEKDDRLNIIQIDARVKGEGASTESVPESQIGILRQMDFDVHSESK</sequence>
<dbReference type="HOGENOM" id="CLU_1304845_0_0_1"/>
<keyword evidence="1" id="KW-0812">Transmembrane</keyword>
<dbReference type="AlphaFoldDB" id="U1GRM0"/>
<gene>
    <name evidence="2" type="ORF">EPUS_08842</name>
</gene>
<evidence type="ECO:0008006" key="4">
    <source>
        <dbReference type="Google" id="ProtNLM"/>
    </source>
</evidence>
<proteinExistence type="predicted"/>